<dbReference type="AlphaFoldDB" id="A0A9P0FKP9"/>
<reference evidence="1" key="1">
    <citation type="submission" date="2021-12" db="EMBL/GenBank/DDBJ databases">
        <authorList>
            <person name="King R."/>
        </authorList>
    </citation>
    <scope>NUCLEOTIDE SEQUENCE</scope>
</reference>
<evidence type="ECO:0000313" key="1">
    <source>
        <dbReference type="EMBL" id="CAH0560743.1"/>
    </source>
</evidence>
<dbReference type="Proteomes" id="UP001154078">
    <property type="component" value="Chromosome 7"/>
</dbReference>
<dbReference type="OrthoDB" id="10620879at2759"/>
<dbReference type="EMBL" id="OV121138">
    <property type="protein sequence ID" value="CAH0560743.1"/>
    <property type="molecule type" value="Genomic_DNA"/>
</dbReference>
<organism evidence="1 2">
    <name type="scientific">Brassicogethes aeneus</name>
    <name type="common">Rape pollen beetle</name>
    <name type="synonym">Meligethes aeneus</name>
    <dbReference type="NCBI Taxonomy" id="1431903"/>
    <lineage>
        <taxon>Eukaryota</taxon>
        <taxon>Metazoa</taxon>
        <taxon>Ecdysozoa</taxon>
        <taxon>Arthropoda</taxon>
        <taxon>Hexapoda</taxon>
        <taxon>Insecta</taxon>
        <taxon>Pterygota</taxon>
        <taxon>Neoptera</taxon>
        <taxon>Endopterygota</taxon>
        <taxon>Coleoptera</taxon>
        <taxon>Polyphaga</taxon>
        <taxon>Cucujiformia</taxon>
        <taxon>Nitidulidae</taxon>
        <taxon>Meligethinae</taxon>
        <taxon>Brassicogethes</taxon>
    </lineage>
</organism>
<sequence length="177" mass="20150">MLTEMKKFCLAFKLPFDENLFQLSKPQNPIHLQESITTELITITAKSSLSRLTECTEPNSIDNEDSTRIIDGSPIPSFRSIEVLPGFENLDTKEDAIEPSSKDVSTQKDLPKVLQKPTIKIHLKNSHIKQEDYILLECPVYIPRIIFERSNKGKKVKRSVDNIRIDASVSKVGIKRK</sequence>
<gene>
    <name evidence="1" type="ORF">MELIAE_LOCUS10451</name>
</gene>
<proteinExistence type="predicted"/>
<evidence type="ECO:0000313" key="2">
    <source>
        <dbReference type="Proteomes" id="UP001154078"/>
    </source>
</evidence>
<protein>
    <submittedName>
        <fullName evidence="1">Uncharacterized protein</fullName>
    </submittedName>
</protein>
<keyword evidence="2" id="KW-1185">Reference proteome</keyword>
<accession>A0A9P0FKP9</accession>
<name>A0A9P0FKP9_BRAAE</name>